<evidence type="ECO:0008006" key="3">
    <source>
        <dbReference type="Google" id="ProtNLM"/>
    </source>
</evidence>
<dbReference type="Gene3D" id="3.60.130.30">
    <property type="match status" value="1"/>
</dbReference>
<dbReference type="AlphaFoldDB" id="A0A3N4IRL6"/>
<accession>A0A3N4IRL6</accession>
<organism evidence="1 2">
    <name type="scientific">Choiromyces venosus 120613-1</name>
    <dbReference type="NCBI Taxonomy" id="1336337"/>
    <lineage>
        <taxon>Eukaryota</taxon>
        <taxon>Fungi</taxon>
        <taxon>Dikarya</taxon>
        <taxon>Ascomycota</taxon>
        <taxon>Pezizomycotina</taxon>
        <taxon>Pezizomycetes</taxon>
        <taxon>Pezizales</taxon>
        <taxon>Tuberaceae</taxon>
        <taxon>Choiromyces</taxon>
    </lineage>
</organism>
<evidence type="ECO:0000313" key="1">
    <source>
        <dbReference type="EMBL" id="RPA88375.1"/>
    </source>
</evidence>
<keyword evidence="2" id="KW-1185">Reference proteome</keyword>
<dbReference type="OrthoDB" id="4638065at2759"/>
<name>A0A3N4IRL6_9PEZI</name>
<proteinExistence type="predicted"/>
<dbReference type="Proteomes" id="UP000276215">
    <property type="component" value="Unassembled WGS sequence"/>
</dbReference>
<sequence>RSLVINANTNNHKDLEDVCHGWCAIVPLGDFEGGDACFPELGVRIACPPGSIIFMRSYAVEHYIGSFVGNRYSIVHFTHQ</sequence>
<protein>
    <recommendedName>
        <fullName evidence="3">Prolyl 4-hydroxylase alpha subunit Fe(2+) 2OG dioxygenase domain-containing protein</fullName>
    </recommendedName>
</protein>
<evidence type="ECO:0000313" key="2">
    <source>
        <dbReference type="Proteomes" id="UP000276215"/>
    </source>
</evidence>
<dbReference type="EMBL" id="ML121208">
    <property type="protein sequence ID" value="RPA88375.1"/>
    <property type="molecule type" value="Genomic_DNA"/>
</dbReference>
<reference evidence="1 2" key="1">
    <citation type="journal article" date="2018" name="Nat. Ecol. Evol.">
        <title>Pezizomycetes genomes reveal the molecular basis of ectomycorrhizal truffle lifestyle.</title>
        <authorList>
            <person name="Murat C."/>
            <person name="Payen T."/>
            <person name="Noel B."/>
            <person name="Kuo A."/>
            <person name="Morin E."/>
            <person name="Chen J."/>
            <person name="Kohler A."/>
            <person name="Krizsan K."/>
            <person name="Balestrini R."/>
            <person name="Da Silva C."/>
            <person name="Montanini B."/>
            <person name="Hainaut M."/>
            <person name="Levati E."/>
            <person name="Barry K.W."/>
            <person name="Belfiori B."/>
            <person name="Cichocki N."/>
            <person name="Clum A."/>
            <person name="Dockter R.B."/>
            <person name="Fauchery L."/>
            <person name="Guy J."/>
            <person name="Iotti M."/>
            <person name="Le Tacon F."/>
            <person name="Lindquist E.A."/>
            <person name="Lipzen A."/>
            <person name="Malagnac F."/>
            <person name="Mello A."/>
            <person name="Molinier V."/>
            <person name="Miyauchi S."/>
            <person name="Poulain J."/>
            <person name="Riccioni C."/>
            <person name="Rubini A."/>
            <person name="Sitrit Y."/>
            <person name="Splivallo R."/>
            <person name="Traeger S."/>
            <person name="Wang M."/>
            <person name="Zifcakova L."/>
            <person name="Wipf D."/>
            <person name="Zambonelli A."/>
            <person name="Paolocci F."/>
            <person name="Nowrousian M."/>
            <person name="Ottonello S."/>
            <person name="Baldrian P."/>
            <person name="Spatafora J.W."/>
            <person name="Henrissat B."/>
            <person name="Nagy L.G."/>
            <person name="Aury J.M."/>
            <person name="Wincker P."/>
            <person name="Grigoriev I.V."/>
            <person name="Bonfante P."/>
            <person name="Martin F.M."/>
        </authorList>
    </citation>
    <scope>NUCLEOTIDE SEQUENCE [LARGE SCALE GENOMIC DNA]</scope>
    <source>
        <strain evidence="1 2">120613-1</strain>
    </source>
</reference>
<feature type="non-terminal residue" evidence="1">
    <location>
        <position position="1"/>
    </location>
</feature>
<feature type="non-terminal residue" evidence="1">
    <location>
        <position position="80"/>
    </location>
</feature>
<gene>
    <name evidence="1" type="ORF">L873DRAFT_1605201</name>
</gene>